<dbReference type="STRING" id="28128.HMPREF3226_02483"/>
<accession>A0A133PVM2</accession>
<dbReference type="PATRIC" id="fig|28128.5.peg.2551"/>
<evidence type="ECO:0000313" key="2">
    <source>
        <dbReference type="EMBL" id="KXA33413.1"/>
    </source>
</evidence>
<dbReference type="Proteomes" id="UP000070533">
    <property type="component" value="Unassembled WGS sequence"/>
</dbReference>
<protein>
    <submittedName>
        <fullName evidence="2">Uncharacterized protein</fullName>
    </submittedName>
</protein>
<comment type="caution">
    <text evidence="2">The sequence shown here is derived from an EMBL/GenBank/DDBJ whole genome shotgun (WGS) entry which is preliminary data.</text>
</comment>
<gene>
    <name evidence="2" type="ORF">HMPREF3226_02483</name>
</gene>
<keyword evidence="1" id="KW-0812">Transmembrane</keyword>
<keyword evidence="1" id="KW-0472">Membrane</keyword>
<evidence type="ECO:0000313" key="3">
    <source>
        <dbReference type="Proteomes" id="UP000070533"/>
    </source>
</evidence>
<keyword evidence="3" id="KW-1185">Reference proteome</keyword>
<organism evidence="2 3">
    <name type="scientific">Prevotella corporis</name>
    <dbReference type="NCBI Taxonomy" id="28128"/>
    <lineage>
        <taxon>Bacteria</taxon>
        <taxon>Pseudomonadati</taxon>
        <taxon>Bacteroidota</taxon>
        <taxon>Bacteroidia</taxon>
        <taxon>Bacteroidales</taxon>
        <taxon>Prevotellaceae</taxon>
        <taxon>Prevotella</taxon>
    </lineage>
</organism>
<keyword evidence="1" id="KW-1133">Transmembrane helix</keyword>
<evidence type="ECO:0000256" key="1">
    <source>
        <dbReference type="SAM" id="Phobius"/>
    </source>
</evidence>
<feature type="transmembrane region" description="Helical" evidence="1">
    <location>
        <begin position="72"/>
        <end position="94"/>
    </location>
</feature>
<dbReference type="AlphaFoldDB" id="A0A133PVM2"/>
<name>A0A133PVM2_9BACT</name>
<proteinExistence type="predicted"/>
<sequence length="96" mass="11347">MNFFNQPKPRKFHHEFIYVDERRERLERLRENAEYELGRIESEKIGSKVEGGTRGRVVRFRRIKRSAGNERLLLSVGASVFLIVLLVFLLLSLMEV</sequence>
<dbReference type="EMBL" id="LRQG01000222">
    <property type="protein sequence ID" value="KXA33413.1"/>
    <property type="molecule type" value="Genomic_DNA"/>
</dbReference>
<dbReference type="RefSeq" id="WP_060941263.1">
    <property type="nucleotide sequence ID" value="NZ_CAMXYN010000023.1"/>
</dbReference>
<reference evidence="3" key="1">
    <citation type="submission" date="2016-01" db="EMBL/GenBank/DDBJ databases">
        <authorList>
            <person name="Mitreva M."/>
            <person name="Pepin K.H."/>
            <person name="Mihindukulasuriya K.A."/>
            <person name="Fulton R."/>
            <person name="Fronick C."/>
            <person name="O'Laughlin M."/>
            <person name="Miner T."/>
            <person name="Herter B."/>
            <person name="Rosa B.A."/>
            <person name="Cordes M."/>
            <person name="Tomlinson C."/>
            <person name="Wollam A."/>
            <person name="Palsikar V.B."/>
            <person name="Mardis E.R."/>
            <person name="Wilson R.K."/>
        </authorList>
    </citation>
    <scope>NUCLEOTIDE SEQUENCE [LARGE SCALE GENOMIC DNA]</scope>
    <source>
        <strain evidence="3">MJR7716</strain>
    </source>
</reference>